<keyword evidence="1" id="KW-0472">Membrane</keyword>
<dbReference type="Pfam" id="PF10027">
    <property type="entry name" value="DUF2269"/>
    <property type="match status" value="1"/>
</dbReference>
<keyword evidence="3" id="KW-1185">Reference proteome</keyword>
<accession>A0ABU9YDD7</accession>
<gene>
    <name evidence="2" type="ORF">WG926_00695</name>
</gene>
<feature type="transmembrane region" description="Helical" evidence="1">
    <location>
        <begin position="81"/>
        <end position="101"/>
    </location>
</feature>
<keyword evidence="1" id="KW-1133">Transmembrane helix</keyword>
<feature type="transmembrane region" description="Helical" evidence="1">
    <location>
        <begin position="43"/>
        <end position="61"/>
    </location>
</feature>
<proteinExistence type="predicted"/>
<organism evidence="2 3">
    <name type="scientific">Tistrella arctica</name>
    <dbReference type="NCBI Taxonomy" id="3133430"/>
    <lineage>
        <taxon>Bacteria</taxon>
        <taxon>Pseudomonadati</taxon>
        <taxon>Pseudomonadota</taxon>
        <taxon>Alphaproteobacteria</taxon>
        <taxon>Geminicoccales</taxon>
        <taxon>Geminicoccaceae</taxon>
        <taxon>Tistrella</taxon>
    </lineage>
</organism>
<dbReference type="Proteomes" id="UP001413721">
    <property type="component" value="Unassembled WGS sequence"/>
</dbReference>
<dbReference type="EMBL" id="JBBKTW010000001">
    <property type="protein sequence ID" value="MEN2986801.1"/>
    <property type="molecule type" value="Genomic_DNA"/>
</dbReference>
<sequence length="160" mass="17156">MLYFGLKFLHLIGAAVLMGTGAGIAFFLVMANRTGDAAKVAEVARIVVIADFLFTATAVIAQPVTGVALAMHVGYPLSQGWIVLSIALYLVTGAFWLPVVWMQMKMRRLAAGAAAAGAPLPATYHRLYRTWFAFGFPAFAAVTAIFWLMISRPAIGFIDG</sequence>
<comment type="caution">
    <text evidence="2">The sequence shown here is derived from an EMBL/GenBank/DDBJ whole genome shotgun (WGS) entry which is preliminary data.</text>
</comment>
<dbReference type="RefSeq" id="WP_345930898.1">
    <property type="nucleotide sequence ID" value="NZ_JBBKTV010000001.1"/>
</dbReference>
<evidence type="ECO:0000313" key="2">
    <source>
        <dbReference type="EMBL" id="MEN2986801.1"/>
    </source>
</evidence>
<dbReference type="InterPro" id="IPR018729">
    <property type="entry name" value="DUF2269_transmembrane"/>
</dbReference>
<reference evidence="2 3" key="1">
    <citation type="submission" date="2024-03" db="EMBL/GenBank/DDBJ databases">
        <title>High-quality draft genome sequencing of Tistrella sp. BH-R2-4.</title>
        <authorList>
            <person name="Dong C."/>
        </authorList>
    </citation>
    <scope>NUCLEOTIDE SEQUENCE [LARGE SCALE GENOMIC DNA]</scope>
    <source>
        <strain evidence="2 3">BH-R2-4</strain>
    </source>
</reference>
<keyword evidence="1" id="KW-0812">Transmembrane</keyword>
<evidence type="ECO:0000313" key="3">
    <source>
        <dbReference type="Proteomes" id="UP001413721"/>
    </source>
</evidence>
<protein>
    <submittedName>
        <fullName evidence="2">DUF2269 domain-containing protein</fullName>
    </submittedName>
</protein>
<evidence type="ECO:0000256" key="1">
    <source>
        <dbReference type="SAM" id="Phobius"/>
    </source>
</evidence>
<feature type="transmembrane region" description="Helical" evidence="1">
    <location>
        <begin position="131"/>
        <end position="150"/>
    </location>
</feature>
<feature type="transmembrane region" description="Helical" evidence="1">
    <location>
        <begin position="12"/>
        <end position="31"/>
    </location>
</feature>
<name>A0ABU9YDD7_9PROT</name>